<organism evidence="1 2">
    <name type="scientific">Trachymyrmex cornetzi</name>
    <dbReference type="NCBI Taxonomy" id="471704"/>
    <lineage>
        <taxon>Eukaryota</taxon>
        <taxon>Metazoa</taxon>
        <taxon>Ecdysozoa</taxon>
        <taxon>Arthropoda</taxon>
        <taxon>Hexapoda</taxon>
        <taxon>Insecta</taxon>
        <taxon>Pterygota</taxon>
        <taxon>Neoptera</taxon>
        <taxon>Endopterygota</taxon>
        <taxon>Hymenoptera</taxon>
        <taxon>Apocrita</taxon>
        <taxon>Aculeata</taxon>
        <taxon>Formicoidea</taxon>
        <taxon>Formicidae</taxon>
        <taxon>Myrmicinae</taxon>
        <taxon>Trachymyrmex</taxon>
    </lineage>
</organism>
<evidence type="ECO:0008006" key="3">
    <source>
        <dbReference type="Google" id="ProtNLM"/>
    </source>
</evidence>
<dbReference type="Proteomes" id="UP000078492">
    <property type="component" value="Unassembled WGS sequence"/>
</dbReference>
<sequence length="69" mass="8083">MLEIIEALVTTVLNCSFKISFRLSFKRKEHSSRREHRESLSGALPAKFIRATSVKPHTLSPRWNEKFRL</sequence>
<accession>A0A151K372</accession>
<proteinExistence type="predicted"/>
<evidence type="ECO:0000313" key="1">
    <source>
        <dbReference type="EMBL" id="KYN50532.1"/>
    </source>
</evidence>
<protein>
    <recommendedName>
        <fullName evidence="3">C2 domain-containing protein</fullName>
    </recommendedName>
</protein>
<dbReference type="STRING" id="471704.A0A151K372"/>
<dbReference type="AlphaFoldDB" id="A0A151K372"/>
<comment type="caution">
    <text evidence="1">The sequence shown here is derived from an EMBL/GenBank/DDBJ whole genome shotgun (WGS) entry which is preliminary data.</text>
</comment>
<dbReference type="EMBL" id="LKEY01014930">
    <property type="protein sequence ID" value="KYN50532.1"/>
    <property type="molecule type" value="Genomic_DNA"/>
</dbReference>
<keyword evidence="2" id="KW-1185">Reference proteome</keyword>
<gene>
    <name evidence="1" type="ORF">ALC57_00172</name>
</gene>
<name>A0A151K372_9HYME</name>
<reference evidence="1 2" key="1">
    <citation type="submission" date="2015-09" db="EMBL/GenBank/DDBJ databases">
        <title>Trachymyrmex cornetzi WGS genome.</title>
        <authorList>
            <person name="Nygaard S."/>
            <person name="Hu H."/>
            <person name="Boomsma J."/>
            <person name="Zhang G."/>
        </authorList>
    </citation>
    <scope>NUCLEOTIDE SEQUENCE [LARGE SCALE GENOMIC DNA]</scope>
    <source>
        <strain evidence="1">Tcor2-1</strain>
        <tissue evidence="1">Whole body</tissue>
    </source>
</reference>
<evidence type="ECO:0000313" key="2">
    <source>
        <dbReference type="Proteomes" id="UP000078492"/>
    </source>
</evidence>